<feature type="non-terminal residue" evidence="2">
    <location>
        <position position="1"/>
    </location>
</feature>
<accession>A0A371E0H1</accession>
<dbReference type="Proteomes" id="UP000257109">
    <property type="component" value="Unassembled WGS sequence"/>
</dbReference>
<feature type="non-terminal residue" evidence="2">
    <location>
        <position position="83"/>
    </location>
</feature>
<keyword evidence="3" id="KW-1185">Reference proteome</keyword>
<comment type="caution">
    <text evidence="2">The sequence shown here is derived from an EMBL/GenBank/DDBJ whole genome shotgun (WGS) entry which is preliminary data.</text>
</comment>
<evidence type="ECO:0000313" key="3">
    <source>
        <dbReference type="Proteomes" id="UP000257109"/>
    </source>
</evidence>
<reference evidence="2" key="1">
    <citation type="submission" date="2018-05" db="EMBL/GenBank/DDBJ databases">
        <title>Draft genome of Mucuna pruriens seed.</title>
        <authorList>
            <person name="Nnadi N.E."/>
            <person name="Vos R."/>
            <person name="Hasami M.H."/>
            <person name="Devisetty U.K."/>
            <person name="Aguiy J.C."/>
        </authorList>
    </citation>
    <scope>NUCLEOTIDE SEQUENCE [LARGE SCALE GENOMIC DNA]</scope>
    <source>
        <strain evidence="2">JCA_2017</strain>
    </source>
</reference>
<evidence type="ECO:0000259" key="1">
    <source>
        <dbReference type="Pfam" id="PF22936"/>
    </source>
</evidence>
<name>A0A371E0H1_MUCPR</name>
<proteinExistence type="predicted"/>
<dbReference type="EMBL" id="QJKJ01017683">
    <property type="protein sequence ID" value="RDX58248.1"/>
    <property type="molecule type" value="Genomic_DNA"/>
</dbReference>
<evidence type="ECO:0000313" key="2">
    <source>
        <dbReference type="EMBL" id="RDX58248.1"/>
    </source>
</evidence>
<organism evidence="2 3">
    <name type="scientific">Mucuna pruriens</name>
    <name type="common">Velvet bean</name>
    <name type="synonym">Dolichos pruriens</name>
    <dbReference type="NCBI Taxonomy" id="157652"/>
    <lineage>
        <taxon>Eukaryota</taxon>
        <taxon>Viridiplantae</taxon>
        <taxon>Streptophyta</taxon>
        <taxon>Embryophyta</taxon>
        <taxon>Tracheophyta</taxon>
        <taxon>Spermatophyta</taxon>
        <taxon>Magnoliopsida</taxon>
        <taxon>eudicotyledons</taxon>
        <taxon>Gunneridae</taxon>
        <taxon>Pentapetalae</taxon>
        <taxon>rosids</taxon>
        <taxon>fabids</taxon>
        <taxon>Fabales</taxon>
        <taxon>Fabaceae</taxon>
        <taxon>Papilionoideae</taxon>
        <taxon>50 kb inversion clade</taxon>
        <taxon>NPAAA clade</taxon>
        <taxon>indigoferoid/millettioid clade</taxon>
        <taxon>Phaseoleae</taxon>
        <taxon>Mucuna</taxon>
    </lineage>
</organism>
<gene>
    <name evidence="2" type="ORF">CR513_62446</name>
</gene>
<protein>
    <recommendedName>
        <fullName evidence="1">Retrovirus-related Pol polyprotein from transposon TNT 1-94-like beta-barrel domain-containing protein</fullName>
    </recommendedName>
</protein>
<dbReference type="Pfam" id="PF22936">
    <property type="entry name" value="Pol_BBD"/>
    <property type="match status" value="1"/>
</dbReference>
<dbReference type="InterPro" id="IPR054722">
    <property type="entry name" value="PolX-like_BBD"/>
</dbReference>
<sequence length="83" mass="9127">MDRLRALLNSTSKHLGSCGLTMKVPQSIWILDSEATDHMTPFPSYFTSYLKVSKKKLITVDNGDYVPIAGSGNIQLYSSSSLT</sequence>
<feature type="domain" description="Retrovirus-related Pol polyprotein from transposon TNT 1-94-like beta-barrel" evidence="1">
    <location>
        <begin position="29"/>
        <end position="78"/>
    </location>
</feature>
<dbReference type="AlphaFoldDB" id="A0A371E0H1"/>